<keyword evidence="2 7" id="KW-0689">Ribosomal protein</keyword>
<dbReference type="RefSeq" id="WP_130608681.1">
    <property type="nucleotide sequence ID" value="NZ_AP019368.1"/>
</dbReference>
<dbReference type="GO" id="GO:0006412">
    <property type="term" value="P:translation"/>
    <property type="evidence" value="ECO:0007669"/>
    <property type="project" value="TreeGrafter"/>
</dbReference>
<dbReference type="OrthoDB" id="9804077at2"/>
<dbReference type="KEGG" id="sbf:JCM31447_16820"/>
<evidence type="ECO:0000313" key="7">
    <source>
        <dbReference type="EMBL" id="BBH53239.1"/>
    </source>
</evidence>
<dbReference type="InterPro" id="IPR003029">
    <property type="entry name" value="S1_domain"/>
</dbReference>
<comment type="function">
    <text evidence="4">Binds mRNA; thus facilitating recognition of the initiation point. It is needed to translate mRNA with a short Shine-Dalgarno (SD) purine-rich sequence.</text>
</comment>
<proteinExistence type="inferred from homology"/>
<evidence type="ECO:0000256" key="5">
    <source>
        <dbReference type="SAM" id="MobiDB-lite"/>
    </source>
</evidence>
<evidence type="ECO:0000256" key="4">
    <source>
        <dbReference type="ARBA" id="ARBA00025604"/>
    </source>
</evidence>
<keyword evidence="3" id="KW-0687">Ribonucleoprotein</keyword>
<evidence type="ECO:0000256" key="3">
    <source>
        <dbReference type="ARBA" id="ARBA00023274"/>
    </source>
</evidence>
<dbReference type="SMART" id="SM00316">
    <property type="entry name" value="S1"/>
    <property type="match status" value="4"/>
</dbReference>
<feature type="compositionally biased region" description="Basic and acidic residues" evidence="5">
    <location>
        <begin position="1"/>
        <end position="14"/>
    </location>
</feature>
<accession>A0A4P2VNN0</accession>
<evidence type="ECO:0000259" key="6">
    <source>
        <dbReference type="PROSITE" id="PS50126"/>
    </source>
</evidence>
<dbReference type="Gene3D" id="2.40.50.140">
    <property type="entry name" value="Nucleic acid-binding proteins"/>
    <property type="match status" value="3"/>
</dbReference>
<dbReference type="PROSITE" id="PS50126">
    <property type="entry name" value="S1"/>
    <property type="match status" value="3"/>
</dbReference>
<evidence type="ECO:0000313" key="8">
    <source>
        <dbReference type="Proteomes" id="UP000291236"/>
    </source>
</evidence>
<evidence type="ECO:0000256" key="1">
    <source>
        <dbReference type="ARBA" id="ARBA00006767"/>
    </source>
</evidence>
<dbReference type="InterPro" id="IPR050437">
    <property type="entry name" value="Ribos_protein_bS1-like"/>
</dbReference>
<protein>
    <submittedName>
        <fullName evidence="7">30S ribosomal protein S1</fullName>
    </submittedName>
</protein>
<reference evidence="7 8" key="1">
    <citation type="submission" date="2018-12" db="EMBL/GenBank/DDBJ databases">
        <title>Rubrispira sanarue gen. nov., sp., nov., a member of the order Silvanigrellales, isolated from a brackish lake in Hamamatsu Japan.</title>
        <authorList>
            <person name="Maejima Y."/>
            <person name="Iino T."/>
            <person name="Muraguchi Y."/>
            <person name="Fukuda K."/>
            <person name="Nojiri H."/>
            <person name="Ohkuma M."/>
            <person name="Moriuchi R."/>
            <person name="Dohra H."/>
            <person name="Kimbara K."/>
            <person name="Shintani M."/>
        </authorList>
    </citation>
    <scope>NUCLEOTIDE SEQUENCE [LARGE SCALE GENOMIC DNA]</scope>
    <source>
        <strain evidence="7 8">RF1110005</strain>
    </source>
</reference>
<dbReference type="InterPro" id="IPR035104">
    <property type="entry name" value="Ribosomal_protein_S1-like"/>
</dbReference>
<dbReference type="GO" id="GO:0003735">
    <property type="term" value="F:structural constituent of ribosome"/>
    <property type="evidence" value="ECO:0007669"/>
    <property type="project" value="TreeGrafter"/>
</dbReference>
<name>A0A4P2VNN0_FLUSA</name>
<organism evidence="7 8">
    <name type="scientific">Fluviispira sanaruensis</name>
    <dbReference type="NCBI Taxonomy" id="2493639"/>
    <lineage>
        <taxon>Bacteria</taxon>
        <taxon>Pseudomonadati</taxon>
        <taxon>Bdellovibrionota</taxon>
        <taxon>Oligoflexia</taxon>
        <taxon>Silvanigrellales</taxon>
        <taxon>Silvanigrellaceae</taxon>
        <taxon>Fluviispira</taxon>
    </lineage>
</organism>
<feature type="domain" description="S1 motif" evidence="6">
    <location>
        <begin position="212"/>
        <end position="281"/>
    </location>
</feature>
<dbReference type="SUPFAM" id="SSF50249">
    <property type="entry name" value="Nucleic acid-binding proteins"/>
    <property type="match status" value="4"/>
</dbReference>
<dbReference type="GO" id="GO:0022627">
    <property type="term" value="C:cytosolic small ribosomal subunit"/>
    <property type="evidence" value="ECO:0007669"/>
    <property type="project" value="TreeGrafter"/>
</dbReference>
<dbReference type="AlphaFoldDB" id="A0A4P2VNN0"/>
<dbReference type="PANTHER" id="PTHR10724:SF7">
    <property type="entry name" value="SMALL RIBOSOMAL SUBUNIT PROTEIN BS1C"/>
    <property type="match status" value="1"/>
</dbReference>
<dbReference type="InterPro" id="IPR012340">
    <property type="entry name" value="NA-bd_OB-fold"/>
</dbReference>
<feature type="domain" description="S1 motif" evidence="6">
    <location>
        <begin position="298"/>
        <end position="368"/>
    </location>
</feature>
<evidence type="ECO:0000256" key="2">
    <source>
        <dbReference type="ARBA" id="ARBA00022980"/>
    </source>
</evidence>
<keyword evidence="8" id="KW-1185">Reference proteome</keyword>
<dbReference type="FunFam" id="2.40.50.140:FF:000103">
    <property type="entry name" value="protein RRP5 homolog"/>
    <property type="match status" value="1"/>
</dbReference>
<feature type="domain" description="S1 motif" evidence="6">
    <location>
        <begin position="46"/>
        <end position="109"/>
    </location>
</feature>
<dbReference type="PRINTS" id="PR00681">
    <property type="entry name" value="RIBOSOMALS1"/>
</dbReference>
<feature type="region of interest" description="Disordered" evidence="5">
    <location>
        <begin position="1"/>
        <end position="22"/>
    </location>
</feature>
<dbReference type="Proteomes" id="UP000291236">
    <property type="component" value="Chromosome"/>
</dbReference>
<dbReference type="EMBL" id="AP019368">
    <property type="protein sequence ID" value="BBH53239.1"/>
    <property type="molecule type" value="Genomic_DNA"/>
</dbReference>
<dbReference type="Pfam" id="PF00575">
    <property type="entry name" value="S1"/>
    <property type="match status" value="2"/>
</dbReference>
<gene>
    <name evidence="7" type="ORF">JCM31447_16820</name>
</gene>
<sequence>MAKFRYIDAEENSRDPFASESDTANEFEELLKDDKNIPTARRYRMGESVTGAVISASSEFIFVDLGGKSSGSLSTEEFTSAGLSTPKVGESISAFVRSDNGSEILLTRTLRRNEADDSLLRNAYEARIPVEAKVEKAIKGGFEATIGAKRCFIPLGQMDIVHFDNPEVYVGNTFKFLISEFKGRNVVLTRKAILREEMDGKIQSVLQGLEIGQSHVATVTRLVDFGAFASIDGVEGLIPLSELGWKRVKKADEVVRLGEQVTVKIIQIERSPKLKIAFSLKDAGEDPWIANATRLHPGEVLQGTVVRMIDGGAFVNVAEGVDGLVPISQITWEKRINHPKDILQVGQAVKVHVLTADLGAHRLSLSIKGPMPEELANKFKGKKRDESSLSEEEKNLMKQWEDYRANEAKVFTPANREDTSIFAAAFNKASKKK</sequence>
<dbReference type="PANTHER" id="PTHR10724">
    <property type="entry name" value="30S RIBOSOMAL PROTEIN S1"/>
    <property type="match status" value="1"/>
</dbReference>
<dbReference type="GO" id="GO:0003729">
    <property type="term" value="F:mRNA binding"/>
    <property type="evidence" value="ECO:0007669"/>
    <property type="project" value="TreeGrafter"/>
</dbReference>
<comment type="similarity">
    <text evidence="1">Belongs to the bacterial ribosomal protein bS1 family.</text>
</comment>
<dbReference type="CDD" id="cd04465">
    <property type="entry name" value="S1_RPS1_repeat_ec2_hs2"/>
    <property type="match status" value="1"/>
</dbReference>